<accession>X1AE45</accession>
<dbReference type="InterPro" id="IPR025595">
    <property type="entry name" value="PterinBD-DUF4346"/>
</dbReference>
<dbReference type="Pfam" id="PF14251">
    <property type="entry name" value="PterinBD-DUF4346"/>
    <property type="match status" value="1"/>
</dbReference>
<evidence type="ECO:0000313" key="2">
    <source>
        <dbReference type="EMBL" id="GAG58316.1"/>
    </source>
</evidence>
<feature type="domain" description="DUF4346" evidence="1">
    <location>
        <begin position="8"/>
        <end position="57"/>
    </location>
</feature>
<comment type="caution">
    <text evidence="2">The sequence shown here is derived from an EMBL/GenBank/DDBJ whole genome shotgun (WGS) entry which is preliminary data.</text>
</comment>
<sequence>STNNYLINTIIGKNAEDISKKVINLKLTDDLFHINYLGRELKKAEICLNSGKHYIQDE</sequence>
<gene>
    <name evidence="2" type="ORF">S01H4_19699</name>
</gene>
<feature type="non-terminal residue" evidence="2">
    <location>
        <position position="1"/>
    </location>
</feature>
<proteinExistence type="predicted"/>
<reference evidence="2" key="1">
    <citation type="journal article" date="2014" name="Front. Microbiol.">
        <title>High frequency of phylogenetically diverse reductive dehalogenase-homologous genes in deep subseafloor sedimentary metagenomes.</title>
        <authorList>
            <person name="Kawai M."/>
            <person name="Futagami T."/>
            <person name="Toyoda A."/>
            <person name="Takaki Y."/>
            <person name="Nishi S."/>
            <person name="Hori S."/>
            <person name="Arai W."/>
            <person name="Tsubouchi T."/>
            <person name="Morono Y."/>
            <person name="Uchiyama I."/>
            <person name="Ito T."/>
            <person name="Fujiyama A."/>
            <person name="Inagaki F."/>
            <person name="Takami H."/>
        </authorList>
    </citation>
    <scope>NUCLEOTIDE SEQUENCE</scope>
    <source>
        <strain evidence="2">Expedition CK06-06</strain>
    </source>
</reference>
<dbReference type="AlphaFoldDB" id="X1AE45"/>
<organism evidence="2">
    <name type="scientific">marine sediment metagenome</name>
    <dbReference type="NCBI Taxonomy" id="412755"/>
    <lineage>
        <taxon>unclassified sequences</taxon>
        <taxon>metagenomes</taxon>
        <taxon>ecological metagenomes</taxon>
    </lineage>
</organism>
<dbReference type="EMBL" id="BART01008801">
    <property type="protein sequence ID" value="GAG58316.1"/>
    <property type="molecule type" value="Genomic_DNA"/>
</dbReference>
<protein>
    <recommendedName>
        <fullName evidence="1">DUF4346 domain-containing protein</fullName>
    </recommendedName>
</protein>
<evidence type="ECO:0000259" key="1">
    <source>
        <dbReference type="Pfam" id="PF14251"/>
    </source>
</evidence>
<name>X1AE45_9ZZZZ</name>